<dbReference type="eggNOG" id="ENOG5032S70">
    <property type="taxonomic scope" value="Bacteria"/>
</dbReference>
<accession>B4CZI4</accession>
<gene>
    <name evidence="1" type="ORF">CfE428DRAFT_2072</name>
</gene>
<reference evidence="1 2" key="1">
    <citation type="journal article" date="2011" name="J. Bacteriol.">
        <title>Genome sequence of Chthoniobacter flavus Ellin428, an aerobic heterotrophic soil bacterium.</title>
        <authorList>
            <person name="Kant R."/>
            <person name="van Passel M.W."/>
            <person name="Palva A."/>
            <person name="Lucas S."/>
            <person name="Lapidus A."/>
            <person name="Glavina Del Rio T."/>
            <person name="Dalin E."/>
            <person name="Tice H."/>
            <person name="Bruce D."/>
            <person name="Goodwin L."/>
            <person name="Pitluck S."/>
            <person name="Larimer F.W."/>
            <person name="Land M.L."/>
            <person name="Hauser L."/>
            <person name="Sangwan P."/>
            <person name="de Vos W.M."/>
            <person name="Janssen P.H."/>
            <person name="Smidt H."/>
        </authorList>
    </citation>
    <scope>NUCLEOTIDE SEQUENCE [LARGE SCALE GENOMIC DNA]</scope>
    <source>
        <strain evidence="1 2">Ellin428</strain>
    </source>
</reference>
<dbReference type="Proteomes" id="UP000005824">
    <property type="component" value="Unassembled WGS sequence"/>
</dbReference>
<proteinExistence type="predicted"/>
<name>B4CZI4_9BACT</name>
<dbReference type="Pfam" id="PF11964">
    <property type="entry name" value="SpoIIAA-like"/>
    <property type="match status" value="1"/>
</dbReference>
<dbReference type="InParanoid" id="B4CZI4"/>
<evidence type="ECO:0000313" key="2">
    <source>
        <dbReference type="Proteomes" id="UP000005824"/>
    </source>
</evidence>
<evidence type="ECO:0000313" key="1">
    <source>
        <dbReference type="EMBL" id="EDY20148.1"/>
    </source>
</evidence>
<dbReference type="InterPro" id="IPR038396">
    <property type="entry name" value="SpoIIAA-like_sf"/>
</dbReference>
<dbReference type="STRING" id="497964.CfE428DRAFT_2072"/>
<dbReference type="InterPro" id="IPR036513">
    <property type="entry name" value="STAS_dom_sf"/>
</dbReference>
<dbReference type="RefSeq" id="WP_006979397.1">
    <property type="nucleotide sequence ID" value="NZ_ABVL01000005.1"/>
</dbReference>
<sequence length="155" mass="18362">MKITAHVDEKIVGNVLEFELHGTLTREDYDRLTPHIDRIIGRYGKIRVLVIMHEFHGWDAGAFWEAIKWNSKHFRHLERLAVVGDKSIEVRDVSGAFDMSYRRTLHWQRWLTNFYRPFTEAEVGYFPMDELDEAREWLYEALTVDKDANIPAQTP</sequence>
<dbReference type="SUPFAM" id="SSF52091">
    <property type="entry name" value="SpoIIaa-like"/>
    <property type="match status" value="1"/>
</dbReference>
<organism evidence="1 2">
    <name type="scientific">Chthoniobacter flavus Ellin428</name>
    <dbReference type="NCBI Taxonomy" id="497964"/>
    <lineage>
        <taxon>Bacteria</taxon>
        <taxon>Pseudomonadati</taxon>
        <taxon>Verrucomicrobiota</taxon>
        <taxon>Spartobacteria</taxon>
        <taxon>Chthoniobacterales</taxon>
        <taxon>Chthoniobacteraceae</taxon>
        <taxon>Chthoniobacter</taxon>
    </lineage>
</organism>
<dbReference type="AlphaFoldDB" id="B4CZI4"/>
<keyword evidence="2" id="KW-1185">Reference proteome</keyword>
<dbReference type="Gene3D" id="3.40.50.10600">
    <property type="entry name" value="SpoIIaa-like domains"/>
    <property type="match status" value="1"/>
</dbReference>
<protein>
    <recommendedName>
        <fullName evidence="3">STAS/SEC14 domain-containing protein</fullName>
    </recommendedName>
</protein>
<dbReference type="EMBL" id="ABVL01000005">
    <property type="protein sequence ID" value="EDY20148.1"/>
    <property type="molecule type" value="Genomic_DNA"/>
</dbReference>
<comment type="caution">
    <text evidence="1">The sequence shown here is derived from an EMBL/GenBank/DDBJ whole genome shotgun (WGS) entry which is preliminary data.</text>
</comment>
<dbReference type="InterPro" id="IPR021866">
    <property type="entry name" value="SpoIIAA-like"/>
</dbReference>
<evidence type="ECO:0008006" key="3">
    <source>
        <dbReference type="Google" id="ProtNLM"/>
    </source>
</evidence>